<dbReference type="RefSeq" id="XP_015516846.1">
    <property type="nucleotide sequence ID" value="XM_015661360.2"/>
</dbReference>
<evidence type="ECO:0000256" key="1">
    <source>
        <dbReference type="ARBA" id="ARBA00004123"/>
    </source>
</evidence>
<dbReference type="GO" id="GO:0005666">
    <property type="term" value="C:RNA polymerase III complex"/>
    <property type="evidence" value="ECO:0007669"/>
    <property type="project" value="TreeGrafter"/>
</dbReference>
<dbReference type="AlphaFoldDB" id="A0A6J0BQ49"/>
<evidence type="ECO:0000313" key="5">
    <source>
        <dbReference type="Proteomes" id="UP000829291"/>
    </source>
</evidence>
<keyword evidence="3" id="KW-0539">Nucleus</keyword>
<keyword evidence="5" id="KW-1185">Reference proteome</keyword>
<accession>A0A6J0BQ49</accession>
<organism evidence="6">
    <name type="scientific">Neodiprion lecontei</name>
    <name type="common">Redheaded pine sawfly</name>
    <dbReference type="NCBI Taxonomy" id="441921"/>
    <lineage>
        <taxon>Eukaryota</taxon>
        <taxon>Metazoa</taxon>
        <taxon>Ecdysozoa</taxon>
        <taxon>Arthropoda</taxon>
        <taxon>Hexapoda</taxon>
        <taxon>Insecta</taxon>
        <taxon>Pterygota</taxon>
        <taxon>Neoptera</taxon>
        <taxon>Endopterygota</taxon>
        <taxon>Hymenoptera</taxon>
        <taxon>Tenthredinoidea</taxon>
        <taxon>Diprionidae</taxon>
        <taxon>Diprioninae</taxon>
        <taxon>Neodiprion</taxon>
    </lineage>
</organism>
<evidence type="ECO:0000256" key="2">
    <source>
        <dbReference type="ARBA" id="ARBA00008352"/>
    </source>
</evidence>
<dbReference type="CTD" id="10622"/>
<evidence type="ECO:0000313" key="6">
    <source>
        <dbReference type="RefSeq" id="XP_015516846.1"/>
    </source>
</evidence>
<name>A0A6J0BQ49_NEOLC</name>
<dbReference type="FunCoup" id="A0A6J0BQ49">
    <property type="interactions" value="264"/>
</dbReference>
<feature type="compositionally biased region" description="Basic and acidic residues" evidence="4">
    <location>
        <begin position="126"/>
        <end position="168"/>
    </location>
</feature>
<dbReference type="GeneID" id="107222129"/>
<dbReference type="InParanoid" id="A0A6J0BQ49"/>
<dbReference type="KEGG" id="nlo:107222129"/>
<dbReference type="Proteomes" id="UP000829291">
    <property type="component" value="Chromosome 3"/>
</dbReference>
<dbReference type="GO" id="GO:0006383">
    <property type="term" value="P:transcription by RNA polymerase III"/>
    <property type="evidence" value="ECO:0007669"/>
    <property type="project" value="InterPro"/>
</dbReference>
<dbReference type="InterPro" id="IPR024661">
    <property type="entry name" value="RNA_pol_III_Rpc31"/>
</dbReference>
<reference evidence="6" key="1">
    <citation type="submission" date="2025-08" db="UniProtKB">
        <authorList>
            <consortium name="RefSeq"/>
        </authorList>
    </citation>
    <scope>IDENTIFICATION</scope>
    <source>
        <tissue evidence="6">Thorax and Abdomen</tissue>
    </source>
</reference>
<evidence type="ECO:0000256" key="4">
    <source>
        <dbReference type="SAM" id="MobiDB-lite"/>
    </source>
</evidence>
<comment type="subcellular location">
    <subcellularLocation>
        <location evidence="1">Nucleus</location>
    </subcellularLocation>
</comment>
<feature type="compositionally biased region" description="Acidic residues" evidence="4">
    <location>
        <begin position="208"/>
        <end position="223"/>
    </location>
</feature>
<sequence length="223" mass="26009">MANRGRGRGKVSMSINVEQLGFGRGEALPGPVLQPPPKYPPLDYKPTPFTITDQDNYMLEIKRDYAEFLRDTPSYVQPIVVNKDIERYSDWFQDMMNDQTSYEEQYDWTVMPGELKPRNSSHKRRQDSIVKEPAKKKRDIDVEVRLKELERKESSQRSDVDDNGKEGDGDNEDDEKELEERPEEEEEELDEEMDDGTDYVNSYFDNGEAFDDEDDNLDDGPVY</sequence>
<dbReference type="PANTHER" id="PTHR15367">
    <property type="entry name" value="DNA-DIRECTED RNA POLYMERASE III"/>
    <property type="match status" value="1"/>
</dbReference>
<gene>
    <name evidence="6" type="primary">LOC107222129</name>
</gene>
<feature type="compositionally biased region" description="Acidic residues" evidence="4">
    <location>
        <begin position="169"/>
        <end position="197"/>
    </location>
</feature>
<comment type="similarity">
    <text evidence="2">Belongs to the eukaryotic RPC7 RNA polymerase subunit family.</text>
</comment>
<proteinExistence type="inferred from homology"/>
<dbReference type="Pfam" id="PF11705">
    <property type="entry name" value="RNA_pol_3_Rpc31"/>
    <property type="match status" value="1"/>
</dbReference>
<protein>
    <submittedName>
        <fullName evidence="6">DNA-directed RNA polymerase III subunit RPC7-like</fullName>
    </submittedName>
</protein>
<dbReference type="PANTHER" id="PTHR15367:SF2">
    <property type="entry name" value="DNA-DIRECTED RNA POLYMERASE III SUBUNIT"/>
    <property type="match status" value="1"/>
</dbReference>
<dbReference type="OrthoDB" id="66964at2759"/>
<feature type="region of interest" description="Disordered" evidence="4">
    <location>
        <begin position="113"/>
        <end position="223"/>
    </location>
</feature>
<evidence type="ECO:0000256" key="3">
    <source>
        <dbReference type="ARBA" id="ARBA00023242"/>
    </source>
</evidence>